<keyword evidence="6" id="KW-0285">Flavoprotein</keyword>
<dbReference type="InterPro" id="IPR023753">
    <property type="entry name" value="FAD/NAD-binding_dom"/>
</dbReference>
<dbReference type="GO" id="GO:0005829">
    <property type="term" value="C:cytosol"/>
    <property type="evidence" value="ECO:0007669"/>
    <property type="project" value="TreeGrafter"/>
</dbReference>
<evidence type="ECO:0000256" key="2">
    <source>
        <dbReference type="ARBA" id="ARBA00002842"/>
    </source>
</evidence>
<dbReference type="GeneID" id="17309465"/>
<dbReference type="Gene3D" id="3.30.390.30">
    <property type="match status" value="1"/>
</dbReference>
<dbReference type="RefSeq" id="XP_005839650.1">
    <property type="nucleotide sequence ID" value="XM_005839593.1"/>
</dbReference>
<keyword evidence="8" id="KW-0521">NADP</keyword>
<dbReference type="PANTHER" id="PTHR22912:SF93">
    <property type="entry name" value="SOLUBLE PYRIDINE NUCLEOTIDE TRANSHYDROGENASE"/>
    <property type="match status" value="1"/>
</dbReference>
<dbReference type="OrthoDB" id="361797at2759"/>
<dbReference type="PANTHER" id="PTHR22912">
    <property type="entry name" value="DISULFIDE OXIDOREDUCTASE"/>
    <property type="match status" value="1"/>
</dbReference>
<dbReference type="EC" id="1.6.1.1" evidence="4"/>
<dbReference type="PRINTS" id="PR00411">
    <property type="entry name" value="PNDRDTASEI"/>
</dbReference>
<dbReference type="KEGG" id="gtt:GUITHDRAFT_101831"/>
<dbReference type="PaxDb" id="55529-EKX52670"/>
<dbReference type="OMA" id="SHCLMAV"/>
<evidence type="ECO:0000259" key="13">
    <source>
        <dbReference type="Pfam" id="PF07992"/>
    </source>
</evidence>
<dbReference type="eggNOG" id="KOG1335">
    <property type="taxonomic scope" value="Eukaryota"/>
</dbReference>
<evidence type="ECO:0000256" key="6">
    <source>
        <dbReference type="ARBA" id="ARBA00022630"/>
    </source>
</evidence>
<dbReference type="SUPFAM" id="SSF51905">
    <property type="entry name" value="FAD/NAD(P)-binding domain"/>
    <property type="match status" value="1"/>
</dbReference>
<dbReference type="GO" id="GO:0050660">
    <property type="term" value="F:flavin adenine dinucleotide binding"/>
    <property type="evidence" value="ECO:0007669"/>
    <property type="project" value="TreeGrafter"/>
</dbReference>
<dbReference type="Pfam" id="PF07992">
    <property type="entry name" value="Pyr_redox_2"/>
    <property type="match status" value="1"/>
</dbReference>
<evidence type="ECO:0000313" key="14">
    <source>
        <dbReference type="EMBL" id="EKX52670.1"/>
    </source>
</evidence>
<comment type="cofactor">
    <cofactor evidence="1">
        <name>FAD</name>
        <dbReference type="ChEBI" id="CHEBI:57692"/>
    </cofactor>
</comment>
<comment type="subcellular location">
    <subcellularLocation>
        <location evidence="3">Cytoplasm</location>
    </subcellularLocation>
</comment>
<feature type="domain" description="FAD/NAD(P)-binding" evidence="13">
    <location>
        <begin position="6"/>
        <end position="343"/>
    </location>
</feature>
<evidence type="ECO:0000259" key="12">
    <source>
        <dbReference type="Pfam" id="PF02852"/>
    </source>
</evidence>
<keyword evidence="9" id="KW-0560">Oxidoreductase</keyword>
<dbReference type="Pfam" id="PF02852">
    <property type="entry name" value="Pyr_redox_dim"/>
    <property type="match status" value="1"/>
</dbReference>
<evidence type="ECO:0000256" key="9">
    <source>
        <dbReference type="ARBA" id="ARBA00023002"/>
    </source>
</evidence>
<evidence type="ECO:0000256" key="7">
    <source>
        <dbReference type="ARBA" id="ARBA00022827"/>
    </source>
</evidence>
<dbReference type="Gene3D" id="3.50.50.60">
    <property type="entry name" value="FAD/NAD(P)-binding domain"/>
    <property type="match status" value="2"/>
</dbReference>
<dbReference type="GO" id="GO:0003957">
    <property type="term" value="F:NAD(P)+ transhydrogenase (Si-specific) activity"/>
    <property type="evidence" value="ECO:0007669"/>
    <property type="project" value="UniProtKB-EC"/>
</dbReference>
<dbReference type="InterPro" id="IPR004099">
    <property type="entry name" value="Pyr_nucl-diS_OxRdtase_dimer"/>
</dbReference>
<keyword evidence="5" id="KW-0963">Cytoplasm</keyword>
<evidence type="ECO:0000256" key="10">
    <source>
        <dbReference type="ARBA" id="ARBA00023027"/>
    </source>
</evidence>
<evidence type="ECO:0000313" key="15">
    <source>
        <dbReference type="EnsemblProtists" id="EKX52670"/>
    </source>
</evidence>
<gene>
    <name evidence="14" type="ORF">GUITHDRAFT_101831</name>
</gene>
<evidence type="ECO:0000313" key="16">
    <source>
        <dbReference type="Proteomes" id="UP000011087"/>
    </source>
</evidence>
<dbReference type="InterPro" id="IPR050151">
    <property type="entry name" value="Class-I_Pyr_Nuc-Dis_Oxidored"/>
</dbReference>
<dbReference type="EnsemblProtists" id="EKX52670">
    <property type="protein sequence ID" value="EKX52670"/>
    <property type="gene ID" value="GUITHDRAFT_101831"/>
</dbReference>
<dbReference type="AlphaFoldDB" id="L1JWS8"/>
<reference evidence="14 16" key="1">
    <citation type="journal article" date="2012" name="Nature">
        <title>Algal genomes reveal evolutionary mosaicism and the fate of nucleomorphs.</title>
        <authorList>
            <consortium name="DOE Joint Genome Institute"/>
            <person name="Curtis B.A."/>
            <person name="Tanifuji G."/>
            <person name="Burki F."/>
            <person name="Gruber A."/>
            <person name="Irimia M."/>
            <person name="Maruyama S."/>
            <person name="Arias M.C."/>
            <person name="Ball S.G."/>
            <person name="Gile G.H."/>
            <person name="Hirakawa Y."/>
            <person name="Hopkins J.F."/>
            <person name="Kuo A."/>
            <person name="Rensing S.A."/>
            <person name="Schmutz J."/>
            <person name="Symeonidi A."/>
            <person name="Elias M."/>
            <person name="Eveleigh R.J."/>
            <person name="Herman E.K."/>
            <person name="Klute M.J."/>
            <person name="Nakayama T."/>
            <person name="Obornik M."/>
            <person name="Reyes-Prieto A."/>
            <person name="Armbrust E.V."/>
            <person name="Aves S.J."/>
            <person name="Beiko R.G."/>
            <person name="Coutinho P."/>
            <person name="Dacks J.B."/>
            <person name="Durnford D.G."/>
            <person name="Fast N.M."/>
            <person name="Green B.R."/>
            <person name="Grisdale C.J."/>
            <person name="Hempel F."/>
            <person name="Henrissat B."/>
            <person name="Hoppner M.P."/>
            <person name="Ishida K."/>
            <person name="Kim E."/>
            <person name="Koreny L."/>
            <person name="Kroth P.G."/>
            <person name="Liu Y."/>
            <person name="Malik S.B."/>
            <person name="Maier U.G."/>
            <person name="McRose D."/>
            <person name="Mock T."/>
            <person name="Neilson J.A."/>
            <person name="Onodera N.T."/>
            <person name="Poole A.M."/>
            <person name="Pritham E.J."/>
            <person name="Richards T.A."/>
            <person name="Rocap G."/>
            <person name="Roy S.W."/>
            <person name="Sarai C."/>
            <person name="Schaack S."/>
            <person name="Shirato S."/>
            <person name="Slamovits C.H."/>
            <person name="Spencer D.F."/>
            <person name="Suzuki S."/>
            <person name="Worden A.Z."/>
            <person name="Zauner S."/>
            <person name="Barry K."/>
            <person name="Bell C."/>
            <person name="Bharti A.K."/>
            <person name="Crow J.A."/>
            <person name="Grimwood J."/>
            <person name="Kramer R."/>
            <person name="Lindquist E."/>
            <person name="Lucas S."/>
            <person name="Salamov A."/>
            <person name="McFadden G.I."/>
            <person name="Lane C.E."/>
            <person name="Keeling P.J."/>
            <person name="Gray M.W."/>
            <person name="Grigoriev I.V."/>
            <person name="Archibald J.M."/>
        </authorList>
    </citation>
    <scope>NUCLEOTIDE SEQUENCE</scope>
    <source>
        <strain evidence="14 16">CCMP2712</strain>
    </source>
</reference>
<evidence type="ECO:0000256" key="5">
    <source>
        <dbReference type="ARBA" id="ARBA00022490"/>
    </source>
</evidence>
<dbReference type="PRINTS" id="PR00368">
    <property type="entry name" value="FADPNR"/>
</dbReference>
<evidence type="ECO:0000256" key="4">
    <source>
        <dbReference type="ARBA" id="ARBA00012772"/>
    </source>
</evidence>
<reference evidence="16" key="2">
    <citation type="submission" date="2012-11" db="EMBL/GenBank/DDBJ databases">
        <authorList>
            <person name="Kuo A."/>
            <person name="Curtis B.A."/>
            <person name="Tanifuji G."/>
            <person name="Burki F."/>
            <person name="Gruber A."/>
            <person name="Irimia M."/>
            <person name="Maruyama S."/>
            <person name="Arias M.C."/>
            <person name="Ball S.G."/>
            <person name="Gile G.H."/>
            <person name="Hirakawa Y."/>
            <person name="Hopkins J.F."/>
            <person name="Rensing S.A."/>
            <person name="Schmutz J."/>
            <person name="Symeonidi A."/>
            <person name="Elias M."/>
            <person name="Eveleigh R.J."/>
            <person name="Herman E.K."/>
            <person name="Klute M.J."/>
            <person name="Nakayama T."/>
            <person name="Obornik M."/>
            <person name="Reyes-Prieto A."/>
            <person name="Armbrust E.V."/>
            <person name="Aves S.J."/>
            <person name="Beiko R.G."/>
            <person name="Coutinho P."/>
            <person name="Dacks J.B."/>
            <person name="Durnford D.G."/>
            <person name="Fast N.M."/>
            <person name="Green B.R."/>
            <person name="Grisdale C."/>
            <person name="Hempe F."/>
            <person name="Henrissat B."/>
            <person name="Hoppner M.P."/>
            <person name="Ishida K.-I."/>
            <person name="Kim E."/>
            <person name="Koreny L."/>
            <person name="Kroth P.G."/>
            <person name="Liu Y."/>
            <person name="Malik S.-B."/>
            <person name="Maier U.G."/>
            <person name="McRose D."/>
            <person name="Mock T."/>
            <person name="Neilson J.A."/>
            <person name="Onodera N.T."/>
            <person name="Poole A.M."/>
            <person name="Pritham E.J."/>
            <person name="Richards T.A."/>
            <person name="Rocap G."/>
            <person name="Roy S.W."/>
            <person name="Sarai C."/>
            <person name="Schaack S."/>
            <person name="Shirato S."/>
            <person name="Slamovits C.H."/>
            <person name="Spencer D.F."/>
            <person name="Suzuki S."/>
            <person name="Worden A.Z."/>
            <person name="Zauner S."/>
            <person name="Barry K."/>
            <person name="Bell C."/>
            <person name="Bharti A.K."/>
            <person name="Crow J.A."/>
            <person name="Grimwood J."/>
            <person name="Kramer R."/>
            <person name="Lindquist E."/>
            <person name="Lucas S."/>
            <person name="Salamov A."/>
            <person name="McFadden G.I."/>
            <person name="Lane C.E."/>
            <person name="Keeling P.J."/>
            <person name="Gray M.W."/>
            <person name="Grigoriev I.V."/>
            <person name="Archibald J.M."/>
        </authorList>
    </citation>
    <scope>NUCLEOTIDE SEQUENCE</scope>
    <source>
        <strain evidence="16">CCMP2712</strain>
    </source>
</reference>
<name>L1JWS8_GUITC</name>
<feature type="domain" description="Pyridine nucleotide-disulphide oxidoreductase dimerisation" evidence="12">
    <location>
        <begin position="381"/>
        <end position="489"/>
    </location>
</feature>
<sequence>MLREEYDLVVIGGGPTGLTAALAAASAGRTCVIVDATKKNQVQFSGPTGLFSKALRDASKKIDVGTLRKMGLKDVTVWKQVQELTSDIVKASGQSNLAAVQACRIPHLRGSARLMSSSEVEVTFTESNRSIPVRGKRILVATGSTPYRMPGIPYDQMRIFDSDTIRMLTFLPKTVTIVGAGIIAIEFAKIFSRLDCKVTMLVRAKSLDVALLRIGVDRDAALQLQKDLCMNKVRIIFDTEVEEVIKEESPRNANTVRPMRIKLRKASTKESQPHAEIRTEVLMTATGRSANTRGMGLEGLGVNMDKDGAILVNGNMETSVKGVYAAGDVLGAPSLASTGIEQGNAAVTHMFGFDSSSKSAWMLRTGGRDPKSLTANPLLYPVGIWTIPEMAFIGRTKEKAIDDGWEPEELGEGLAQYSQTIRGRVQGINLGFLKLLFSKPDGVILGVHILGEDACELIHYGTALAQSGKTVYEALGTVYTAVTFHELFRIAAMDAVRQLEVDAWSPFLTRLGLGEEETHNVQDVRKRLGEGGMSEDDCEEICRALDQRADQDEEREGTQVSFQQIMQVVQKYRIPKPWYAP</sequence>
<keyword evidence="10" id="KW-0520">NAD</keyword>
<dbReference type="EMBL" id="JH992972">
    <property type="protein sequence ID" value="EKX52670.1"/>
    <property type="molecule type" value="Genomic_DNA"/>
</dbReference>
<evidence type="ECO:0000256" key="1">
    <source>
        <dbReference type="ARBA" id="ARBA00001974"/>
    </source>
</evidence>
<dbReference type="HOGENOM" id="CLU_016755_0_0_1"/>
<reference evidence="15" key="3">
    <citation type="submission" date="2015-06" db="UniProtKB">
        <authorList>
            <consortium name="EnsemblProtists"/>
        </authorList>
    </citation>
    <scope>IDENTIFICATION</scope>
</reference>
<accession>L1JWS8</accession>
<dbReference type="GO" id="GO:0006103">
    <property type="term" value="P:2-oxoglutarate metabolic process"/>
    <property type="evidence" value="ECO:0007669"/>
    <property type="project" value="TreeGrafter"/>
</dbReference>
<keyword evidence="7" id="KW-0274">FAD</keyword>
<organism evidence="14">
    <name type="scientific">Guillardia theta (strain CCMP2712)</name>
    <name type="common">Cryptophyte</name>
    <dbReference type="NCBI Taxonomy" id="905079"/>
    <lineage>
        <taxon>Eukaryota</taxon>
        <taxon>Cryptophyceae</taxon>
        <taxon>Pyrenomonadales</taxon>
        <taxon>Geminigeraceae</taxon>
        <taxon>Guillardia</taxon>
    </lineage>
</organism>
<dbReference type="InterPro" id="IPR016156">
    <property type="entry name" value="FAD/NAD-linked_Rdtase_dimer_sf"/>
</dbReference>
<keyword evidence="16" id="KW-1185">Reference proteome</keyword>
<dbReference type="STRING" id="905079.L1JWS8"/>
<evidence type="ECO:0000256" key="8">
    <source>
        <dbReference type="ARBA" id="ARBA00022857"/>
    </source>
</evidence>
<evidence type="ECO:0000256" key="3">
    <source>
        <dbReference type="ARBA" id="ARBA00004496"/>
    </source>
</evidence>
<dbReference type="InterPro" id="IPR036188">
    <property type="entry name" value="FAD/NAD-bd_sf"/>
</dbReference>
<proteinExistence type="predicted"/>
<protein>
    <recommendedName>
        <fullName evidence="4">NAD(P)(+) transhydrogenase (Si-specific)</fullName>
        <ecNumber evidence="4">1.6.1.1</ecNumber>
    </recommendedName>
    <alternativeName>
        <fullName evidence="11">NAD(P)(+) transhydrogenase [B-specific]</fullName>
    </alternativeName>
</protein>
<dbReference type="GO" id="GO:0004148">
    <property type="term" value="F:dihydrolipoyl dehydrogenase (NADH) activity"/>
    <property type="evidence" value="ECO:0007669"/>
    <property type="project" value="TreeGrafter"/>
</dbReference>
<comment type="function">
    <text evidence="2">Conversion of NADPH, generated by peripheral catabolic pathways, to NADH, which can enter the respiratory chain for energy generation.</text>
</comment>
<dbReference type="SUPFAM" id="SSF55424">
    <property type="entry name" value="FAD/NAD-linked reductases, dimerisation (C-terminal) domain"/>
    <property type="match status" value="1"/>
</dbReference>
<dbReference type="Proteomes" id="UP000011087">
    <property type="component" value="Unassembled WGS sequence"/>
</dbReference>
<evidence type="ECO:0000256" key="11">
    <source>
        <dbReference type="ARBA" id="ARBA00031183"/>
    </source>
</evidence>